<dbReference type="EMBL" id="BMKL01000001">
    <property type="protein sequence ID" value="GGD96493.1"/>
    <property type="molecule type" value="Genomic_DNA"/>
</dbReference>
<keyword evidence="1 2" id="KW-0238">DNA-binding</keyword>
<proteinExistence type="predicted"/>
<dbReference type="CDD" id="cd00383">
    <property type="entry name" value="trans_reg_C"/>
    <property type="match status" value="1"/>
</dbReference>
<evidence type="ECO:0000256" key="2">
    <source>
        <dbReference type="PROSITE-ProRule" id="PRU01091"/>
    </source>
</evidence>
<dbReference type="PROSITE" id="PS51755">
    <property type="entry name" value="OMPR_PHOB"/>
    <property type="match status" value="1"/>
</dbReference>
<dbReference type="InterPro" id="IPR016032">
    <property type="entry name" value="Sig_transdc_resp-reg_C-effctor"/>
</dbReference>
<keyword evidence="5" id="KW-1185">Reference proteome</keyword>
<feature type="DNA-binding region" description="OmpR/PhoB-type" evidence="2">
    <location>
        <begin position="1"/>
        <end position="68"/>
    </location>
</feature>
<dbReference type="Proteomes" id="UP000619041">
    <property type="component" value="Unassembled WGS sequence"/>
</dbReference>
<organism evidence="4 5">
    <name type="scientific">Tsuneonella deserti</name>
    <dbReference type="NCBI Taxonomy" id="2035528"/>
    <lineage>
        <taxon>Bacteria</taxon>
        <taxon>Pseudomonadati</taxon>
        <taxon>Pseudomonadota</taxon>
        <taxon>Alphaproteobacteria</taxon>
        <taxon>Sphingomonadales</taxon>
        <taxon>Erythrobacteraceae</taxon>
        <taxon>Tsuneonella</taxon>
    </lineage>
</organism>
<evidence type="ECO:0000313" key="5">
    <source>
        <dbReference type="Proteomes" id="UP000619041"/>
    </source>
</evidence>
<protein>
    <recommendedName>
        <fullName evidence="3">OmpR/PhoB-type domain-containing protein</fullName>
    </recommendedName>
</protein>
<dbReference type="SUPFAM" id="SSF48452">
    <property type="entry name" value="TPR-like"/>
    <property type="match status" value="2"/>
</dbReference>
<sequence>MIRVLLALSDAQGSVLSREVLLDQCWDGLIVGDDAINRAVGELRRLVVVTGGDIEIETVPRVGYRLKSTDATLRTAPVAAHQAASQPVRRRALLAGGAALTVAAVAAGALYRSLQRDRELDALVERGRMLQASGEPQSRERATSLFRQVVMADPERADAWGWLAAVETSQPASLVAAQRALDLHPREPNARAVMASQRLDLDDWVTYEVTLLDIIRDAPECALALAQLTLFYQGMGRCRESLRFNERAIAVEPFNPAHQARRAMKHWIFGDLAKADQVANRALQLWPGNPSVWNARMITLAFTGRPEAARSLLYDDQRRPGDLHQGTIAAWRATIEAIADHTADGARRAEPAMMAAATQSPGMAANAVMAFSYLGLVDMAYGVADGLLTQKGRFVQGARGLLVRDLYSGPVWGRTQFVFVPACANLRADARFTELCRRTGHLAYWKARGVEPDPFVKGSLSL</sequence>
<accession>A0ABQ1S6G2</accession>
<evidence type="ECO:0000313" key="4">
    <source>
        <dbReference type="EMBL" id="GGD96493.1"/>
    </source>
</evidence>
<feature type="domain" description="OmpR/PhoB-type" evidence="3">
    <location>
        <begin position="1"/>
        <end position="68"/>
    </location>
</feature>
<name>A0ABQ1S6G2_9SPHN</name>
<dbReference type="InterPro" id="IPR001867">
    <property type="entry name" value="OmpR/PhoB-type_DNA-bd"/>
</dbReference>
<dbReference type="Pfam" id="PF00486">
    <property type="entry name" value="Trans_reg_C"/>
    <property type="match status" value="1"/>
</dbReference>
<dbReference type="Gene3D" id="1.25.40.10">
    <property type="entry name" value="Tetratricopeptide repeat domain"/>
    <property type="match status" value="1"/>
</dbReference>
<reference evidence="5" key="1">
    <citation type="journal article" date="2019" name="Int. J. Syst. Evol. Microbiol.">
        <title>The Global Catalogue of Microorganisms (GCM) 10K type strain sequencing project: providing services to taxonomists for standard genome sequencing and annotation.</title>
        <authorList>
            <consortium name="The Broad Institute Genomics Platform"/>
            <consortium name="The Broad Institute Genome Sequencing Center for Infectious Disease"/>
            <person name="Wu L."/>
            <person name="Ma J."/>
        </authorList>
    </citation>
    <scope>NUCLEOTIDE SEQUENCE [LARGE SCALE GENOMIC DNA]</scope>
    <source>
        <strain evidence="5">CGMCC 1.15959</strain>
    </source>
</reference>
<dbReference type="Gene3D" id="1.10.10.10">
    <property type="entry name" value="Winged helix-like DNA-binding domain superfamily/Winged helix DNA-binding domain"/>
    <property type="match status" value="1"/>
</dbReference>
<dbReference type="SUPFAM" id="SSF46894">
    <property type="entry name" value="C-terminal effector domain of the bipartite response regulators"/>
    <property type="match status" value="1"/>
</dbReference>
<gene>
    <name evidence="4" type="ORF">GCM10011515_15450</name>
</gene>
<comment type="caution">
    <text evidence="4">The sequence shown here is derived from an EMBL/GenBank/DDBJ whole genome shotgun (WGS) entry which is preliminary data.</text>
</comment>
<evidence type="ECO:0000256" key="1">
    <source>
        <dbReference type="ARBA" id="ARBA00023125"/>
    </source>
</evidence>
<dbReference type="InterPro" id="IPR036388">
    <property type="entry name" value="WH-like_DNA-bd_sf"/>
</dbReference>
<evidence type="ECO:0000259" key="3">
    <source>
        <dbReference type="PROSITE" id="PS51755"/>
    </source>
</evidence>
<dbReference type="InterPro" id="IPR011990">
    <property type="entry name" value="TPR-like_helical_dom_sf"/>
</dbReference>
<dbReference type="SMART" id="SM00862">
    <property type="entry name" value="Trans_reg_C"/>
    <property type="match status" value="1"/>
</dbReference>